<sequence>MSGKRRTAEYAESRVIYARDDARRLAMEVAGLEPGVHVDPVAMRVVLEPDETAWRRLERLWFRVKVDGAWSAASPGQALLTSRRLLVRLHSGEVFSLWWGSLVGFDPDLEREHVVLDYGDGAPRAVTGPGAALVAVAGIASLYGVSALTTHPALTALRRTAATAG</sequence>
<dbReference type="EMBL" id="LT629711">
    <property type="protein sequence ID" value="SDP18479.1"/>
    <property type="molecule type" value="Genomic_DNA"/>
</dbReference>
<organism evidence="1 2">
    <name type="scientific">Pedococcus dokdonensis</name>
    <dbReference type="NCBI Taxonomy" id="443156"/>
    <lineage>
        <taxon>Bacteria</taxon>
        <taxon>Bacillati</taxon>
        <taxon>Actinomycetota</taxon>
        <taxon>Actinomycetes</taxon>
        <taxon>Micrococcales</taxon>
        <taxon>Intrasporangiaceae</taxon>
        <taxon>Pedococcus</taxon>
    </lineage>
</organism>
<keyword evidence="2" id="KW-1185">Reference proteome</keyword>
<reference evidence="2" key="1">
    <citation type="submission" date="2016-10" db="EMBL/GenBank/DDBJ databases">
        <authorList>
            <person name="Varghese N."/>
            <person name="Submissions S."/>
        </authorList>
    </citation>
    <scope>NUCLEOTIDE SEQUENCE [LARGE SCALE GENOMIC DNA]</scope>
    <source>
        <strain evidence="2">DSM 22329</strain>
    </source>
</reference>
<dbReference type="Proteomes" id="UP000199077">
    <property type="component" value="Chromosome I"/>
</dbReference>
<evidence type="ECO:0000313" key="1">
    <source>
        <dbReference type="EMBL" id="SDP18479.1"/>
    </source>
</evidence>
<dbReference type="OrthoDB" id="4871193at2"/>
<dbReference type="RefSeq" id="WP_157692947.1">
    <property type="nucleotide sequence ID" value="NZ_LT629711.1"/>
</dbReference>
<proteinExistence type="predicted"/>
<evidence type="ECO:0000313" key="2">
    <source>
        <dbReference type="Proteomes" id="UP000199077"/>
    </source>
</evidence>
<gene>
    <name evidence="1" type="ORF">SAMN04489867_1664</name>
</gene>
<accession>A0A1H0QP09</accession>
<dbReference type="AlphaFoldDB" id="A0A1H0QP09"/>
<name>A0A1H0QP09_9MICO</name>
<protein>
    <submittedName>
        <fullName evidence="1">Uncharacterized protein</fullName>
    </submittedName>
</protein>